<dbReference type="SUPFAM" id="SSF49785">
    <property type="entry name" value="Galactose-binding domain-like"/>
    <property type="match status" value="1"/>
</dbReference>
<dbReference type="InterPro" id="IPR055918">
    <property type="entry name" value="DUF7495"/>
</dbReference>
<dbReference type="Gene3D" id="2.60.120.260">
    <property type="entry name" value="Galactose-binding domain-like"/>
    <property type="match status" value="1"/>
</dbReference>
<organism evidence="2">
    <name type="scientific">viral metagenome</name>
    <dbReference type="NCBI Taxonomy" id="1070528"/>
    <lineage>
        <taxon>unclassified sequences</taxon>
        <taxon>metagenomes</taxon>
        <taxon>organismal metagenomes</taxon>
    </lineage>
</organism>
<protein>
    <recommendedName>
        <fullName evidence="1">DUF7495 domain-containing protein</fullName>
    </recommendedName>
</protein>
<dbReference type="EMBL" id="MN740968">
    <property type="protein sequence ID" value="QHU20360.1"/>
    <property type="molecule type" value="Genomic_DNA"/>
</dbReference>
<evidence type="ECO:0000259" key="1">
    <source>
        <dbReference type="Pfam" id="PF24325"/>
    </source>
</evidence>
<proteinExistence type="predicted"/>
<sequence length="1019" mass="109493">MTNMFNLTDPSIDINPVSSNTIKQSLNGLSTTPGPDGHTLAQPNNVRIPENLPNGLRQASYCQKAPNTCAAFDDPQFVNNNCGMSFDIEGTDAGGKPHVGGLYISPDNREQQIQMAANVEETGGPPYDPYKVYRPTLGTAKPGTFGITKDSCIVVKEKVDCNTKQSFNSPNCTQCYTSQNFSRVGSKTGRLPSTLNLFGNGKVTVTSSKSALSLQQTELTLSGGTKIVIPEDTEGSTFVINVVPSSNPPPYYLCGFLEGPTARGTFKLDIRNLVQSDTETGAKPRITGTKNFNGFRCSAMVPGKGKTNINLSCLMPFSFINMFDGDALACDNGPIITKAESAAFLESDPCFGKNNAPGNYKLECLQSRWIALGGTPDGSGYPDTQAKADALQKPNGQAVDIDTIVDNLTDIMQKALTGKNSSGQMLSIPEWNSASMYATGIPINSPCDGPGGDAPISQACAAYLYSNQGIGSHVGATYTLPASQVASALGSKEGFTNQENFINATTYNYPGAPMDPMTPSGQAAVANAGSIGEIKQKYDAINRLANDNSKKNSERADAISQAYGVNLKPTTSNKNDFEVRVPAGQPTKSYADMKQYCESKGQRLCESSEICDMASRIVINPELTSEFPGDNWIAVGDADNEWLTLNRGDNRYCKTHTEVANYLPDWGTKRDPSGWERLAKCCGGSALTQGRYIRFQYNHVECLNLAQVQVYTSQDDSTGIVTPNTHVSRSSAGYWGGIFPERNFVDGGGNTFVHTSCGDVPWVMVDLGAVTPIYKVVLTNRHDCCLERVLGTTLIILNGQMKPVYNSAPIISVNQTYTYFPPSKGVYPDLNGDKPTPGYTHAGCWADTGNRAIPQADGSDPRINDGYQARSDAINKCYQVAKDRGHKVFGVQDGGWCATAPDESGYKKYGRSNACRGQGKGGGWANDVYIIKDEDTTTPPEKKNIYGNNGTTTCERYCSGAGGGSWNNELPDDWNGAACADVGPGIRDCYSTFNFQPGVSTCVCKKTGTGWRQGGWLNQ</sequence>
<evidence type="ECO:0000313" key="2">
    <source>
        <dbReference type="EMBL" id="QHU20360.1"/>
    </source>
</evidence>
<dbReference type="AlphaFoldDB" id="A0A6C0KUG7"/>
<dbReference type="Pfam" id="PF22633">
    <property type="entry name" value="F5_F8_type_C_2"/>
    <property type="match status" value="1"/>
</dbReference>
<dbReference type="Pfam" id="PF24325">
    <property type="entry name" value="DUF7495"/>
    <property type="match status" value="1"/>
</dbReference>
<accession>A0A6C0KUG7</accession>
<dbReference type="InterPro" id="IPR008979">
    <property type="entry name" value="Galactose-bd-like_sf"/>
</dbReference>
<reference evidence="2" key="1">
    <citation type="journal article" date="2020" name="Nature">
        <title>Giant virus diversity and host interactions through global metagenomics.</title>
        <authorList>
            <person name="Schulz F."/>
            <person name="Roux S."/>
            <person name="Paez-Espino D."/>
            <person name="Jungbluth S."/>
            <person name="Walsh D.A."/>
            <person name="Denef V.J."/>
            <person name="McMahon K.D."/>
            <person name="Konstantinidis K.T."/>
            <person name="Eloe-Fadrosh E.A."/>
            <person name="Kyrpides N.C."/>
            <person name="Woyke T."/>
        </authorList>
    </citation>
    <scope>NUCLEOTIDE SEQUENCE</scope>
    <source>
        <strain evidence="2">GVMAG-S-3300013093-109</strain>
    </source>
</reference>
<name>A0A6C0KUG7_9ZZZZ</name>
<feature type="domain" description="DUF7495" evidence="1">
    <location>
        <begin position="584"/>
        <end position="683"/>
    </location>
</feature>